<protein>
    <recommendedName>
        <fullName evidence="1">UPF0237 protein H9736_04620</fullName>
    </recommendedName>
</protein>
<dbReference type="EMBL" id="DXES01000101">
    <property type="protein sequence ID" value="HIX65513.1"/>
    <property type="molecule type" value="Genomic_DNA"/>
</dbReference>
<dbReference type="CDD" id="cd04872">
    <property type="entry name" value="ACT_1ZPV"/>
    <property type="match status" value="1"/>
</dbReference>
<reference evidence="3" key="1">
    <citation type="journal article" date="2021" name="PeerJ">
        <title>Extensive microbial diversity within the chicken gut microbiome revealed by metagenomics and culture.</title>
        <authorList>
            <person name="Gilroy R."/>
            <person name="Ravi A."/>
            <person name="Getino M."/>
            <person name="Pursley I."/>
            <person name="Horton D.L."/>
            <person name="Alikhan N.F."/>
            <person name="Baker D."/>
            <person name="Gharbi K."/>
            <person name="Hall N."/>
            <person name="Watson M."/>
            <person name="Adriaenssens E.M."/>
            <person name="Foster-Nyarko E."/>
            <person name="Jarju S."/>
            <person name="Secka A."/>
            <person name="Antonio M."/>
            <person name="Oren A."/>
            <person name="Chaudhuri R.R."/>
            <person name="La Ragione R."/>
            <person name="Hildebrand F."/>
            <person name="Pallen M.J."/>
        </authorList>
    </citation>
    <scope>NUCLEOTIDE SEQUENCE</scope>
    <source>
        <strain evidence="3">CHK188-5543</strain>
    </source>
</reference>
<dbReference type="PANTHER" id="PTHR34875">
    <property type="entry name" value="UPF0237 PROTEIN MJ1558"/>
    <property type="match status" value="1"/>
</dbReference>
<feature type="domain" description="ACT" evidence="2">
    <location>
        <begin position="4"/>
        <end position="78"/>
    </location>
</feature>
<dbReference type="Proteomes" id="UP000886800">
    <property type="component" value="Unassembled WGS sequence"/>
</dbReference>
<name>A0A9D1WQV1_9FIRM</name>
<organism evidence="3 4">
    <name type="scientific">Candidatus Anaerotruncus excrementipullorum</name>
    <dbReference type="NCBI Taxonomy" id="2838465"/>
    <lineage>
        <taxon>Bacteria</taxon>
        <taxon>Bacillati</taxon>
        <taxon>Bacillota</taxon>
        <taxon>Clostridia</taxon>
        <taxon>Eubacteriales</taxon>
        <taxon>Oscillospiraceae</taxon>
        <taxon>Anaerotruncus</taxon>
    </lineage>
</organism>
<evidence type="ECO:0000313" key="3">
    <source>
        <dbReference type="EMBL" id="HIX65513.1"/>
    </source>
</evidence>
<dbReference type="Gene3D" id="3.30.70.260">
    <property type="match status" value="1"/>
</dbReference>
<comment type="caution">
    <text evidence="3">The sequence shown here is derived from an EMBL/GenBank/DDBJ whole genome shotgun (WGS) entry which is preliminary data.</text>
</comment>
<dbReference type="Pfam" id="PF13740">
    <property type="entry name" value="ACT_6"/>
    <property type="match status" value="1"/>
</dbReference>
<dbReference type="AlphaFoldDB" id="A0A9D1WQV1"/>
<evidence type="ECO:0000259" key="2">
    <source>
        <dbReference type="PROSITE" id="PS51671"/>
    </source>
</evidence>
<dbReference type="InterPro" id="IPR002912">
    <property type="entry name" value="ACT_dom"/>
</dbReference>
<dbReference type="NCBIfam" id="NF001220">
    <property type="entry name" value="PRK00194.1"/>
    <property type="match status" value="1"/>
</dbReference>
<dbReference type="InterPro" id="IPR022986">
    <property type="entry name" value="UPF0237_ACT"/>
</dbReference>
<dbReference type="SUPFAM" id="SSF55021">
    <property type="entry name" value="ACT-like"/>
    <property type="match status" value="1"/>
</dbReference>
<proteinExistence type="inferred from homology"/>
<evidence type="ECO:0000256" key="1">
    <source>
        <dbReference type="HAMAP-Rule" id="MF_01054"/>
    </source>
</evidence>
<dbReference type="PANTHER" id="PTHR34875:SF6">
    <property type="entry name" value="UPF0237 PROTEIN MJ1558"/>
    <property type="match status" value="1"/>
</dbReference>
<reference evidence="3" key="2">
    <citation type="submission" date="2021-04" db="EMBL/GenBank/DDBJ databases">
        <authorList>
            <person name="Gilroy R."/>
        </authorList>
    </citation>
    <scope>NUCLEOTIDE SEQUENCE</scope>
    <source>
        <strain evidence="3">CHK188-5543</strain>
    </source>
</reference>
<dbReference type="InterPro" id="IPR050990">
    <property type="entry name" value="UPF0237/GcvR_regulator"/>
</dbReference>
<dbReference type="InterPro" id="IPR045865">
    <property type="entry name" value="ACT-like_dom_sf"/>
</dbReference>
<accession>A0A9D1WQV1</accession>
<dbReference type="HAMAP" id="MF_01054">
    <property type="entry name" value="UPF0237"/>
    <property type="match status" value="1"/>
</dbReference>
<evidence type="ECO:0000313" key="4">
    <source>
        <dbReference type="Proteomes" id="UP000886800"/>
    </source>
</evidence>
<gene>
    <name evidence="3" type="ORF">H9736_04620</name>
</gene>
<sequence length="89" mass="9802">MRAVLTVVGKDQVGILAKVAQQCAQCNANITEVTQTVLQDLFCMIMLVDISALNCELAQLVETMAQLGERSGLSIHVMHEDIFNSMHRI</sequence>
<comment type="similarity">
    <text evidence="1">Belongs to the UPF0237 family.</text>
</comment>
<dbReference type="PROSITE" id="PS51671">
    <property type="entry name" value="ACT"/>
    <property type="match status" value="1"/>
</dbReference>